<evidence type="ECO:0000256" key="2">
    <source>
        <dbReference type="SAM" id="Phobius"/>
    </source>
</evidence>
<dbReference type="EMBL" id="MU853757">
    <property type="protein sequence ID" value="KAK3944810.1"/>
    <property type="molecule type" value="Genomic_DNA"/>
</dbReference>
<comment type="caution">
    <text evidence="3">The sequence shown here is derived from an EMBL/GenBank/DDBJ whole genome shotgun (WGS) entry which is preliminary data.</text>
</comment>
<accession>A0AAN6S8X2</accession>
<reference evidence="4" key="1">
    <citation type="journal article" date="2023" name="Mol. Phylogenet. Evol.">
        <title>Genome-scale phylogeny and comparative genomics of the fungal order Sordariales.</title>
        <authorList>
            <person name="Hensen N."/>
            <person name="Bonometti L."/>
            <person name="Westerberg I."/>
            <person name="Brannstrom I.O."/>
            <person name="Guillou S."/>
            <person name="Cros-Aarteil S."/>
            <person name="Calhoun S."/>
            <person name="Haridas S."/>
            <person name="Kuo A."/>
            <person name="Mondo S."/>
            <person name="Pangilinan J."/>
            <person name="Riley R."/>
            <person name="LaButti K."/>
            <person name="Andreopoulos B."/>
            <person name="Lipzen A."/>
            <person name="Chen C."/>
            <person name="Yan M."/>
            <person name="Daum C."/>
            <person name="Ng V."/>
            <person name="Clum A."/>
            <person name="Steindorff A."/>
            <person name="Ohm R.A."/>
            <person name="Martin F."/>
            <person name="Silar P."/>
            <person name="Natvig D.O."/>
            <person name="Lalanne C."/>
            <person name="Gautier V."/>
            <person name="Ament-Velasquez S.L."/>
            <person name="Kruys A."/>
            <person name="Hutchinson M.I."/>
            <person name="Powell A.J."/>
            <person name="Barry K."/>
            <person name="Miller A.N."/>
            <person name="Grigoriev I.V."/>
            <person name="Debuchy R."/>
            <person name="Gladieux P."/>
            <person name="Hiltunen Thoren M."/>
            <person name="Johannesson H."/>
        </authorList>
    </citation>
    <scope>NUCLEOTIDE SEQUENCE [LARGE SCALE GENOMIC DNA]</scope>
    <source>
        <strain evidence="4">CBS 340.73</strain>
    </source>
</reference>
<keyword evidence="2" id="KW-0472">Membrane</keyword>
<gene>
    <name evidence="3" type="ORF">QBC46DRAFT_146372</name>
</gene>
<evidence type="ECO:0000313" key="3">
    <source>
        <dbReference type="EMBL" id="KAK3944810.1"/>
    </source>
</evidence>
<name>A0AAN6S8X2_9PEZI</name>
<feature type="region of interest" description="Disordered" evidence="1">
    <location>
        <begin position="225"/>
        <end position="267"/>
    </location>
</feature>
<sequence length="282" mass="32921">MYVLYIHTYLPRHTTTQTHTHTHTRTQLLLPVVEACAKNHTQCKCYLSRFSSLILSYFTNPYPYVLYMHTPLIITHVPAALPFLCTTMCVCVITACCVVCVIYHINKKFGVKSASVLTRSKRLFWFHCFLPHHYTQPDTCQTWNQPNLAFPHIYHLKYIPTVRTVVAKKTEPEYKQKYDLPYALHPPPPFRSSSHPFPVVHTHTTHTSKKRHFFKITPECQPAAPPPCIVQQHHPPTTKHTDPSWHPRTKGPNPTNRKPPTTPYHITQNQVQQRYRIQKFKT</sequence>
<keyword evidence="4" id="KW-1185">Reference proteome</keyword>
<dbReference type="Proteomes" id="UP001303473">
    <property type="component" value="Unassembled WGS sequence"/>
</dbReference>
<keyword evidence="2" id="KW-1133">Transmembrane helix</keyword>
<feature type="compositionally biased region" description="Low complexity" evidence="1">
    <location>
        <begin position="250"/>
        <end position="259"/>
    </location>
</feature>
<proteinExistence type="predicted"/>
<protein>
    <submittedName>
        <fullName evidence="3">Uncharacterized protein</fullName>
    </submittedName>
</protein>
<evidence type="ECO:0000256" key="1">
    <source>
        <dbReference type="SAM" id="MobiDB-lite"/>
    </source>
</evidence>
<dbReference type="AlphaFoldDB" id="A0AAN6S8X2"/>
<organism evidence="3 4">
    <name type="scientific">Diplogelasinospora grovesii</name>
    <dbReference type="NCBI Taxonomy" id="303347"/>
    <lineage>
        <taxon>Eukaryota</taxon>
        <taxon>Fungi</taxon>
        <taxon>Dikarya</taxon>
        <taxon>Ascomycota</taxon>
        <taxon>Pezizomycotina</taxon>
        <taxon>Sordariomycetes</taxon>
        <taxon>Sordariomycetidae</taxon>
        <taxon>Sordariales</taxon>
        <taxon>Diplogelasinosporaceae</taxon>
        <taxon>Diplogelasinospora</taxon>
    </lineage>
</organism>
<feature type="transmembrane region" description="Helical" evidence="2">
    <location>
        <begin position="79"/>
        <end position="103"/>
    </location>
</feature>
<keyword evidence="2" id="KW-0812">Transmembrane</keyword>
<evidence type="ECO:0000313" key="4">
    <source>
        <dbReference type="Proteomes" id="UP001303473"/>
    </source>
</evidence>